<dbReference type="RefSeq" id="WP_087289241.1">
    <property type="nucleotide sequence ID" value="NZ_NFJD01000004.1"/>
</dbReference>
<organism evidence="4 5">
    <name type="scientific">Candidatus Avelusimicrobium gallicola</name>
    <dbReference type="NCBI Taxonomy" id="2562704"/>
    <lineage>
        <taxon>Bacteria</taxon>
        <taxon>Pseudomonadati</taxon>
        <taxon>Elusimicrobiota</taxon>
        <taxon>Elusimicrobia</taxon>
        <taxon>Elusimicrobiales</taxon>
        <taxon>Elusimicrobiaceae</taxon>
        <taxon>Candidatus Avelusimicrobium</taxon>
    </lineage>
</organism>
<dbReference type="InterPro" id="IPR033412">
    <property type="entry name" value="PFOR_II"/>
</dbReference>
<dbReference type="GO" id="GO:0016491">
    <property type="term" value="F:oxidoreductase activity"/>
    <property type="evidence" value="ECO:0007669"/>
    <property type="project" value="UniProtKB-KW"/>
</dbReference>
<dbReference type="Proteomes" id="UP000196368">
    <property type="component" value="Unassembled WGS sequence"/>
</dbReference>
<feature type="domain" description="Pyruvate flavodoxin/ferredoxin oxidoreductase pyrimidine binding" evidence="2">
    <location>
        <begin position="15"/>
        <end position="180"/>
    </location>
</feature>
<feature type="domain" description="Pyruvate:ferredoxin oxidoreductase core" evidence="3">
    <location>
        <begin position="249"/>
        <end position="329"/>
    </location>
</feature>
<dbReference type="Gene3D" id="3.40.50.970">
    <property type="match status" value="1"/>
</dbReference>
<dbReference type="Pfam" id="PF01855">
    <property type="entry name" value="POR_N"/>
    <property type="match status" value="1"/>
</dbReference>
<dbReference type="InterPro" id="IPR052368">
    <property type="entry name" value="2-oxoacid_oxidoreductase"/>
</dbReference>
<dbReference type="NCBIfam" id="NF005507">
    <property type="entry name" value="PRK07119.1"/>
    <property type="match status" value="1"/>
</dbReference>
<keyword evidence="5" id="KW-1185">Reference proteome</keyword>
<proteinExistence type="predicted"/>
<dbReference type="PANTHER" id="PTHR43088:SF1">
    <property type="entry name" value="SUBUNIT OF PYRUVATE:FLAVODOXIN OXIDOREDUCTASE"/>
    <property type="match status" value="1"/>
</dbReference>
<dbReference type="InterPro" id="IPR009014">
    <property type="entry name" value="Transketo_C/PFOR_II"/>
</dbReference>
<dbReference type="CDD" id="cd07034">
    <property type="entry name" value="TPP_PYR_PFOR_IOR-alpha_like"/>
    <property type="match status" value="1"/>
</dbReference>
<dbReference type="InterPro" id="IPR002880">
    <property type="entry name" value="Pyrv_Fd/Flavodoxin_OxRdtase_N"/>
</dbReference>
<dbReference type="EMBL" id="NFJD01000004">
    <property type="protein sequence ID" value="OUO56300.1"/>
    <property type="molecule type" value="Genomic_DNA"/>
</dbReference>
<evidence type="ECO:0000259" key="3">
    <source>
        <dbReference type="Pfam" id="PF17147"/>
    </source>
</evidence>
<dbReference type="PANTHER" id="PTHR43088">
    <property type="entry name" value="SUBUNIT OF PYRUVATE:FLAVODOXIN OXIDOREDUCTASE-RELATED"/>
    <property type="match status" value="1"/>
</dbReference>
<dbReference type="AlphaFoldDB" id="A0A1Y4DJ04"/>
<comment type="caution">
    <text evidence="4">The sequence shown here is derived from an EMBL/GenBank/DDBJ whole genome shotgun (WGS) entry which is preliminary data.</text>
</comment>
<dbReference type="SUPFAM" id="SSF52922">
    <property type="entry name" value="TK C-terminal domain-like"/>
    <property type="match status" value="1"/>
</dbReference>
<name>A0A1Y4DJ04_9BACT</name>
<evidence type="ECO:0000313" key="4">
    <source>
        <dbReference type="EMBL" id="OUO56300.1"/>
    </source>
</evidence>
<dbReference type="OrthoDB" id="9794954at2"/>
<gene>
    <name evidence="4" type="ORF">B5F75_06705</name>
</gene>
<dbReference type="SUPFAM" id="SSF52518">
    <property type="entry name" value="Thiamin diphosphate-binding fold (THDP-binding)"/>
    <property type="match status" value="1"/>
</dbReference>
<evidence type="ECO:0000259" key="2">
    <source>
        <dbReference type="Pfam" id="PF01855"/>
    </source>
</evidence>
<sequence>MTEKTLRKGNEALAEGAIRAGARFFAGYPITPQNEVPEYMSAYMADAGGAFVQAESEVAAINMVYGAASTGTRSMTSSSSPGISLKQEGITYLASADLPCLIVNVMRGGPGLGSISGSQGDYFQATRGGGNGDYHVIVLAPNSVEELGNFPKLGFELAEKYRMPCMILADGILGQMMESMSFNFDPIDPNKLGKFDWAVDIHKNGRKKNNVFSYKGDNLIADVVERAKRYGLIEKTEARWEERDAEDCDVLLVAYGLSSRACLEAVNKAKEEGLKVGLFRPITLWPFPSKRLAELAAKAKGVLSVEQSLGQLVQDIKLAVNGKTPVYLNAYPAGGQPDGNTILTAVRSILNGGKEGLFDLQEHAAGFSYECKRDTSLGMQGDLKGGK</sequence>
<accession>A0A1Y4DJ04</accession>
<dbReference type="Gene3D" id="3.40.50.920">
    <property type="match status" value="1"/>
</dbReference>
<reference evidence="5" key="1">
    <citation type="submission" date="2017-04" db="EMBL/GenBank/DDBJ databases">
        <title>Function of individual gut microbiota members based on whole genome sequencing of pure cultures obtained from chicken caecum.</title>
        <authorList>
            <person name="Medvecky M."/>
            <person name="Cejkova D."/>
            <person name="Polansky O."/>
            <person name="Karasova D."/>
            <person name="Kubasova T."/>
            <person name="Cizek A."/>
            <person name="Rychlik I."/>
        </authorList>
    </citation>
    <scope>NUCLEOTIDE SEQUENCE [LARGE SCALE GENOMIC DNA]</scope>
    <source>
        <strain evidence="5">An273</strain>
    </source>
</reference>
<dbReference type="InterPro" id="IPR029061">
    <property type="entry name" value="THDP-binding"/>
</dbReference>
<protein>
    <submittedName>
        <fullName evidence="4">3-methyl-2-oxobutanoate dehydrogenase subunit VorB</fullName>
    </submittedName>
</protein>
<evidence type="ECO:0000256" key="1">
    <source>
        <dbReference type="ARBA" id="ARBA00023002"/>
    </source>
</evidence>
<dbReference type="Pfam" id="PF17147">
    <property type="entry name" value="PFOR_II"/>
    <property type="match status" value="1"/>
</dbReference>
<keyword evidence="1" id="KW-0560">Oxidoreductase</keyword>
<evidence type="ECO:0000313" key="5">
    <source>
        <dbReference type="Proteomes" id="UP000196368"/>
    </source>
</evidence>